<dbReference type="Proteomes" id="UP000743370">
    <property type="component" value="Unassembled WGS sequence"/>
</dbReference>
<organism evidence="1 2">
    <name type="scientific">Phaseolus angularis</name>
    <name type="common">Azuki bean</name>
    <name type="synonym">Vigna angularis</name>
    <dbReference type="NCBI Taxonomy" id="3914"/>
    <lineage>
        <taxon>Eukaryota</taxon>
        <taxon>Viridiplantae</taxon>
        <taxon>Streptophyta</taxon>
        <taxon>Embryophyta</taxon>
        <taxon>Tracheophyta</taxon>
        <taxon>Spermatophyta</taxon>
        <taxon>Magnoliopsida</taxon>
        <taxon>eudicotyledons</taxon>
        <taxon>Gunneridae</taxon>
        <taxon>Pentapetalae</taxon>
        <taxon>rosids</taxon>
        <taxon>fabids</taxon>
        <taxon>Fabales</taxon>
        <taxon>Fabaceae</taxon>
        <taxon>Papilionoideae</taxon>
        <taxon>50 kb inversion clade</taxon>
        <taxon>NPAAA clade</taxon>
        <taxon>indigoferoid/millettioid clade</taxon>
        <taxon>Phaseoleae</taxon>
        <taxon>Vigna</taxon>
    </lineage>
</organism>
<reference evidence="1 2" key="1">
    <citation type="submission" date="2020-05" db="EMBL/GenBank/DDBJ databases">
        <title>Vigna angularis (adzuki bean) Var. LongXiaoDou No. 4 denovo assembly.</title>
        <authorList>
            <person name="Xiang H."/>
        </authorList>
    </citation>
    <scope>NUCLEOTIDE SEQUENCE [LARGE SCALE GENOMIC DNA]</scope>
    <source>
        <tissue evidence="1">Leaf</tissue>
    </source>
</reference>
<dbReference type="EMBL" id="JABFOF010000002">
    <property type="protein sequence ID" value="KAG2404518.1"/>
    <property type="molecule type" value="Genomic_DNA"/>
</dbReference>
<gene>
    <name evidence="1" type="ORF">HKW66_Vig0114400</name>
</gene>
<protein>
    <submittedName>
        <fullName evidence="1">Uncharacterized protein</fullName>
    </submittedName>
</protein>
<name>A0A8T0L076_PHAAN</name>
<evidence type="ECO:0000313" key="1">
    <source>
        <dbReference type="EMBL" id="KAG2404518.1"/>
    </source>
</evidence>
<proteinExistence type="predicted"/>
<evidence type="ECO:0000313" key="2">
    <source>
        <dbReference type="Proteomes" id="UP000743370"/>
    </source>
</evidence>
<accession>A0A8T0L076</accession>
<dbReference type="AlphaFoldDB" id="A0A8T0L076"/>
<sequence length="95" mass="10355">MPPIVKVPFLLSLSVDELSVVKGLGYDGFKDLWYSVGCGPVHLYVVHTVSEPDVIHMIEYNVHEGGEEVAPEMHEGGECAVLDERTQEDNGGVTS</sequence>
<comment type="caution">
    <text evidence="1">The sequence shown here is derived from an EMBL/GenBank/DDBJ whole genome shotgun (WGS) entry which is preliminary data.</text>
</comment>